<dbReference type="PANTHER" id="PTHR33129">
    <property type="entry name" value="PROTEIN KINASE DOMAIN-CONTAINING PROTEIN-RELATED"/>
    <property type="match status" value="1"/>
</dbReference>
<dbReference type="AlphaFoldDB" id="A0A836CEN6"/>
<organism evidence="1 2">
    <name type="scientific">Tribonema minus</name>
    <dbReference type="NCBI Taxonomy" id="303371"/>
    <lineage>
        <taxon>Eukaryota</taxon>
        <taxon>Sar</taxon>
        <taxon>Stramenopiles</taxon>
        <taxon>Ochrophyta</taxon>
        <taxon>PX clade</taxon>
        <taxon>Xanthophyceae</taxon>
        <taxon>Tribonematales</taxon>
        <taxon>Tribonemataceae</taxon>
        <taxon>Tribonema</taxon>
    </lineage>
</organism>
<dbReference type="InterPro" id="IPR027417">
    <property type="entry name" value="P-loop_NTPase"/>
</dbReference>
<comment type="caution">
    <text evidence="1">The sequence shown here is derived from an EMBL/GenBank/DDBJ whole genome shotgun (WGS) entry which is preliminary data.</text>
</comment>
<keyword evidence="2" id="KW-1185">Reference proteome</keyword>
<protein>
    <submittedName>
        <fullName evidence="1">Uncharacterized protein</fullName>
    </submittedName>
</protein>
<gene>
    <name evidence="1" type="ORF">JKP88DRAFT_164594</name>
</gene>
<dbReference type="OrthoDB" id="434211at2759"/>
<dbReference type="PANTHER" id="PTHR33129:SF1">
    <property type="entry name" value="ATP-BINDING PROTEIN"/>
    <property type="match status" value="1"/>
</dbReference>
<dbReference type="InterPro" id="IPR052980">
    <property type="entry name" value="Crinkler_effector"/>
</dbReference>
<feature type="non-terminal residue" evidence="1">
    <location>
        <position position="373"/>
    </location>
</feature>
<reference evidence="1" key="1">
    <citation type="submission" date="2021-02" db="EMBL/GenBank/DDBJ databases">
        <title>First Annotated Genome of the Yellow-green Alga Tribonema minus.</title>
        <authorList>
            <person name="Mahan K.M."/>
        </authorList>
    </citation>
    <scope>NUCLEOTIDE SEQUENCE</scope>
    <source>
        <strain evidence="1">UTEX B ZZ1240</strain>
    </source>
</reference>
<evidence type="ECO:0000313" key="1">
    <source>
        <dbReference type="EMBL" id="KAG5182393.1"/>
    </source>
</evidence>
<sequence length="373" mass="41908">FWRALSSASVDADGCLKLPAGTWFMGNRDFGSAIYIRDCYCNLMEQINKLVAARRVQRVVITGTPGIGKTCYAFYWLWHLRQTGRTVVYQLGPGWYRFCGATAVQGSRKAFLAAGYLDDPAAWYLSDPADWFGGITLVFVTPRWVRYHEFLKAPAATKRFMPVWSEEELLRCAELLFSGQDLERDVPQARVRELFRRWGGVPRYVLQYAHDDERQGTLTAAIHHCSVGDLHAAIRSTGEGTGTTVVLSDKLVHIHTCGAFTSKRLMWASDYVFDEFCSAQEKSLRLQLAAFLVRYLFWLCAACSISLWCTGCLARVGSSLARSSVVSLVRPSHMRGQFTRPSASPSWLMLKCNGACTTTQQLALALLQRTRSH</sequence>
<proteinExistence type="predicted"/>
<dbReference type="Proteomes" id="UP000664859">
    <property type="component" value="Unassembled WGS sequence"/>
</dbReference>
<accession>A0A836CEN6</accession>
<dbReference type="SUPFAM" id="SSF52540">
    <property type="entry name" value="P-loop containing nucleoside triphosphate hydrolases"/>
    <property type="match status" value="1"/>
</dbReference>
<evidence type="ECO:0000313" key="2">
    <source>
        <dbReference type="Proteomes" id="UP000664859"/>
    </source>
</evidence>
<name>A0A836CEN6_9STRA</name>
<dbReference type="EMBL" id="JAFCMP010000246">
    <property type="protein sequence ID" value="KAG5182393.1"/>
    <property type="molecule type" value="Genomic_DNA"/>
</dbReference>